<reference evidence="1 2" key="1">
    <citation type="submission" date="2020-08" db="EMBL/GenBank/DDBJ databases">
        <title>Sequencing the genomes of 1000 actinobacteria strains.</title>
        <authorList>
            <person name="Klenk H.-P."/>
        </authorList>
    </citation>
    <scope>NUCLEOTIDE SEQUENCE [LARGE SCALE GENOMIC DNA]</scope>
    <source>
        <strain evidence="1 2">DSM 45859</strain>
    </source>
</reference>
<comment type="caution">
    <text evidence="1">The sequence shown here is derived from an EMBL/GenBank/DDBJ whole genome shotgun (WGS) entry which is preliminary data.</text>
</comment>
<accession>A0A840IQ33</accession>
<evidence type="ECO:0000313" key="1">
    <source>
        <dbReference type="EMBL" id="MBB4683302.1"/>
    </source>
</evidence>
<dbReference type="EMBL" id="JACHMG010000001">
    <property type="protein sequence ID" value="MBB4683302.1"/>
    <property type="molecule type" value="Genomic_DNA"/>
</dbReference>
<organism evidence="1 2">
    <name type="scientific">Amycolatopsis jiangsuensis</name>
    <dbReference type="NCBI Taxonomy" id="1181879"/>
    <lineage>
        <taxon>Bacteria</taxon>
        <taxon>Bacillati</taxon>
        <taxon>Actinomycetota</taxon>
        <taxon>Actinomycetes</taxon>
        <taxon>Pseudonocardiales</taxon>
        <taxon>Pseudonocardiaceae</taxon>
        <taxon>Amycolatopsis</taxon>
    </lineage>
</organism>
<protein>
    <submittedName>
        <fullName evidence="1">Uncharacterized protein</fullName>
    </submittedName>
</protein>
<gene>
    <name evidence="1" type="ORF">BJY18_000787</name>
</gene>
<keyword evidence="2" id="KW-1185">Reference proteome</keyword>
<evidence type="ECO:0000313" key="2">
    <source>
        <dbReference type="Proteomes" id="UP000581769"/>
    </source>
</evidence>
<sequence length="376" mass="40928">MSLTSELADPAGQLSRWCARVFTGSGSVARRVEEAVHGLQPVRPALARPPRQHWAEVGGAFGQRVADLVQAAPPYYALLGMLRAQWGSGAWAHAQAATYPTHAGLPADYRARALNVRPAATTWLDLGDGFPDIEPIPGAPGLWADFLTRARRYQARHVPPGMLGEPGAEAGTARTAWVLSACEDIYRSGRIEPRLARIVDGGGTVEQLRALPGEEVVTELTGLARLLHERGVLWELRRRAEVPPEGTQLGIAGPTIVPGWADGDLLLGRIDPENGIGDGTATLIDVKTVVTVRDPARVTRWLWQILLYAWLDTGDLYRIREVGLLLARHGNLVCWPVDELAGELLGSEAVVEHRRDEFRVLARTILDRVGLSLPES</sequence>
<dbReference type="AlphaFoldDB" id="A0A840IQ33"/>
<dbReference type="RefSeq" id="WP_184777715.1">
    <property type="nucleotide sequence ID" value="NZ_JACHMG010000001.1"/>
</dbReference>
<proteinExistence type="predicted"/>
<dbReference type="Proteomes" id="UP000581769">
    <property type="component" value="Unassembled WGS sequence"/>
</dbReference>
<name>A0A840IQ33_9PSEU</name>